<dbReference type="AlphaFoldDB" id="A0AAI8X3I2"/>
<proteinExistence type="predicted"/>
<sequence>MAFSAKEGSEASHMVDGYHSSWNRTGGAAVAGPLCRHGGEGAAGRIPGHGDPARVAVQPGRVLGRPKRCGPSIFDRGWVGVFGGQPVVHRHHDRPGADRVLAGRAVVGVQVADDETAAVEVQHHRRRATLGMDWRPIDPDRDRALRAGDGAVLDPQLGMQRPARQVAEPLPGRVDSVLGG</sequence>
<reference evidence="1 2" key="1">
    <citation type="submission" date="2019-09" db="EMBL/GenBank/DDBJ databases">
        <title>Complete genome sequence of Mycobacterium avium subsp. hominissuis strain JP-H-1.</title>
        <authorList>
            <person name="Kinoshita Y."/>
            <person name="Niwa H."/>
            <person name="Uchida-Fujii E."/>
            <person name="Nukada T."/>
        </authorList>
    </citation>
    <scope>NUCLEOTIDE SEQUENCE [LARGE SCALE GENOMIC DNA]</scope>
    <source>
        <strain evidence="1 2">JP-H-1</strain>
    </source>
</reference>
<name>A0AAI8X3I2_MYCAV</name>
<dbReference type="EMBL" id="AP020326">
    <property type="protein sequence ID" value="BBN48886.1"/>
    <property type="molecule type" value="Genomic_DNA"/>
</dbReference>
<evidence type="ECO:0000313" key="1">
    <source>
        <dbReference type="EMBL" id="BBN48886.1"/>
    </source>
</evidence>
<protein>
    <submittedName>
        <fullName evidence="1">Uncharacterized protein</fullName>
    </submittedName>
</protein>
<gene>
    <name evidence="1" type="ORF">JPH1_33610</name>
</gene>
<dbReference type="Proteomes" id="UP000327362">
    <property type="component" value="Chromosome"/>
</dbReference>
<evidence type="ECO:0000313" key="2">
    <source>
        <dbReference type="Proteomes" id="UP000327362"/>
    </source>
</evidence>
<accession>A0AAI8X3I2</accession>
<organism evidence="1 2">
    <name type="scientific">Mycobacterium avium subsp. hominissuis</name>
    <dbReference type="NCBI Taxonomy" id="439334"/>
    <lineage>
        <taxon>Bacteria</taxon>
        <taxon>Bacillati</taxon>
        <taxon>Actinomycetota</taxon>
        <taxon>Actinomycetes</taxon>
        <taxon>Mycobacteriales</taxon>
        <taxon>Mycobacteriaceae</taxon>
        <taxon>Mycobacterium</taxon>
        <taxon>Mycobacterium avium complex (MAC)</taxon>
    </lineage>
</organism>